<protein>
    <submittedName>
        <fullName evidence="2">Uncharacterized protein</fullName>
    </submittedName>
</protein>
<dbReference type="EMBL" id="BGPR01018563">
    <property type="protein sequence ID" value="GBN79485.1"/>
    <property type="molecule type" value="Genomic_DNA"/>
</dbReference>
<sequence>MAGANIHVQEITDANINERNSALNMQYVWDNSPLLQGIKKYHCIKVENKKNEGFLLSSDSKIPLQSLSNIKHNYWYEIEYDGVLYPEKITNCINGEFEITTIQPKG</sequence>
<dbReference type="AlphaFoldDB" id="A0A4Y2RX68"/>
<organism evidence="2 3">
    <name type="scientific">Araneus ventricosus</name>
    <name type="common">Orbweaver spider</name>
    <name type="synonym">Epeira ventricosa</name>
    <dbReference type="NCBI Taxonomy" id="182803"/>
    <lineage>
        <taxon>Eukaryota</taxon>
        <taxon>Metazoa</taxon>
        <taxon>Ecdysozoa</taxon>
        <taxon>Arthropoda</taxon>
        <taxon>Chelicerata</taxon>
        <taxon>Arachnida</taxon>
        <taxon>Araneae</taxon>
        <taxon>Araneomorphae</taxon>
        <taxon>Entelegynae</taxon>
        <taxon>Araneoidea</taxon>
        <taxon>Araneidae</taxon>
        <taxon>Araneus</taxon>
    </lineage>
</organism>
<evidence type="ECO:0000313" key="2">
    <source>
        <dbReference type="EMBL" id="GBN79570.1"/>
    </source>
</evidence>
<proteinExistence type="predicted"/>
<keyword evidence="3" id="KW-1185">Reference proteome</keyword>
<comment type="caution">
    <text evidence="2">The sequence shown here is derived from an EMBL/GenBank/DDBJ whole genome shotgun (WGS) entry which is preliminary data.</text>
</comment>
<reference evidence="2 3" key="1">
    <citation type="journal article" date="2019" name="Sci. Rep.">
        <title>Orb-weaving spider Araneus ventricosus genome elucidates the spidroin gene catalogue.</title>
        <authorList>
            <person name="Kono N."/>
            <person name="Nakamura H."/>
            <person name="Ohtoshi R."/>
            <person name="Moran D.A.P."/>
            <person name="Shinohara A."/>
            <person name="Yoshida Y."/>
            <person name="Fujiwara M."/>
            <person name="Mori M."/>
            <person name="Tomita M."/>
            <person name="Arakawa K."/>
        </authorList>
    </citation>
    <scope>NUCLEOTIDE SEQUENCE [LARGE SCALE GENOMIC DNA]</scope>
</reference>
<evidence type="ECO:0000313" key="3">
    <source>
        <dbReference type="Proteomes" id="UP000499080"/>
    </source>
</evidence>
<accession>A0A4Y2RX68</accession>
<gene>
    <name evidence="2" type="ORF">AVEN_16151_1</name>
    <name evidence="1" type="ORF">AVEN_201440_1</name>
</gene>
<evidence type="ECO:0000313" key="1">
    <source>
        <dbReference type="EMBL" id="GBN79485.1"/>
    </source>
</evidence>
<dbReference type="Proteomes" id="UP000499080">
    <property type="component" value="Unassembled WGS sequence"/>
</dbReference>
<dbReference type="EMBL" id="BGPR01018590">
    <property type="protein sequence ID" value="GBN79570.1"/>
    <property type="molecule type" value="Genomic_DNA"/>
</dbReference>
<name>A0A4Y2RX68_ARAVE</name>
<dbReference type="OrthoDB" id="6767591at2759"/>